<dbReference type="SUPFAM" id="SSF50998">
    <property type="entry name" value="Quinoprotein alcohol dehydrogenase-like"/>
    <property type="match status" value="1"/>
</dbReference>
<reference evidence="1" key="1">
    <citation type="journal article" date="2014" name="Genome Biol. Evol.">
        <title>Pangenome evidence for extensive interdomain horizontal transfer affecting lineage core and shell genes in uncultured planktonic thaumarchaeota and euryarchaeota.</title>
        <authorList>
            <person name="Deschamps P."/>
            <person name="Zivanovic Y."/>
            <person name="Moreira D."/>
            <person name="Rodriguez-Valera F."/>
            <person name="Lopez-Garcia P."/>
        </authorList>
    </citation>
    <scope>NUCLEOTIDE SEQUENCE</scope>
</reference>
<organism evidence="1">
    <name type="scientific">uncultured marine group II/III euryarchaeote KM3_187_D06</name>
    <dbReference type="NCBI Taxonomy" id="1457952"/>
    <lineage>
        <taxon>Archaea</taxon>
        <taxon>Methanobacteriati</taxon>
        <taxon>Methanobacteriota</taxon>
        <taxon>environmental samples</taxon>
    </lineage>
</organism>
<name>A0A075GPD3_9EURY</name>
<accession>A0A075GPD3</accession>
<sequence length="317" mass="35676">MPNYSPTPFPPRKILPYEDLLIIIGVDGELARINCKTLEQKGGLVKPFPSPIEDATIVDNKMIATWVLPELSLARMASLPLNEEFTNGIDMSLLRLKQNKRGQDVPVAGAEWSHSLDAEPLGITSHDGLICFVNYNRGVYCIDSQSKEIWRIKEIEWLNQNHIEDASVIHAVTTGPHPTIKNQQCIWLWGNGSGWVALEWDTGEIIAQGNLENKGILDQVRTDQNGGWLIGFQSGEIIRWDPKNNSEDIIEGGPFCDAVFSKRGWDIIGWREDITWDVHQVSRTPRKDLGVCFFNHKLDGLLVLKNSGEWVAFSHSN</sequence>
<evidence type="ECO:0000313" key="1">
    <source>
        <dbReference type="EMBL" id="AIF05851.1"/>
    </source>
</evidence>
<protein>
    <submittedName>
        <fullName evidence="1">Uncharacterized protein</fullName>
    </submittedName>
</protein>
<dbReference type="EMBL" id="KF900751">
    <property type="protein sequence ID" value="AIF05851.1"/>
    <property type="molecule type" value="Genomic_DNA"/>
</dbReference>
<dbReference type="AlphaFoldDB" id="A0A075GPD3"/>
<dbReference type="InterPro" id="IPR011047">
    <property type="entry name" value="Quinoprotein_ADH-like_sf"/>
</dbReference>
<proteinExistence type="predicted"/>